<feature type="transmembrane region" description="Helical" evidence="1">
    <location>
        <begin position="35"/>
        <end position="56"/>
    </location>
</feature>
<dbReference type="EMBL" id="DS268498">
    <property type="protein sequence ID" value="EFP12262.1"/>
    <property type="molecule type" value="Genomic_DNA"/>
</dbReference>
<dbReference type="InParanoid" id="E3MYW5"/>
<keyword evidence="1" id="KW-1133">Transmembrane helix</keyword>
<dbReference type="PANTHER" id="PTHR21503">
    <property type="entry name" value="F-BOX-CONTAINING HYPOTHETICAL PROTEIN C.ELEGANS"/>
    <property type="match status" value="1"/>
</dbReference>
<dbReference type="PANTHER" id="PTHR21503:SF8">
    <property type="entry name" value="F-BOX ASSOCIATED DOMAIN-CONTAINING PROTEIN-RELATED"/>
    <property type="match status" value="1"/>
</dbReference>
<proteinExistence type="predicted"/>
<evidence type="ECO:0000256" key="1">
    <source>
        <dbReference type="SAM" id="Phobius"/>
    </source>
</evidence>
<dbReference type="Proteomes" id="UP000008281">
    <property type="component" value="Unassembled WGS sequence"/>
</dbReference>
<evidence type="ECO:0000313" key="2">
    <source>
        <dbReference type="EMBL" id="EFP12262.1"/>
    </source>
</evidence>
<feature type="transmembrane region" description="Helical" evidence="1">
    <location>
        <begin position="7"/>
        <end position="29"/>
    </location>
</feature>
<keyword evidence="3" id="KW-1185">Reference proteome</keyword>
<name>E3MYW5_CAERE</name>
<protein>
    <recommendedName>
        <fullName evidence="4">F-box associated domain-containing protein</fullName>
    </recommendedName>
</protein>
<organism evidence="3">
    <name type="scientific">Caenorhabditis remanei</name>
    <name type="common">Caenorhabditis vulgaris</name>
    <dbReference type="NCBI Taxonomy" id="31234"/>
    <lineage>
        <taxon>Eukaryota</taxon>
        <taxon>Metazoa</taxon>
        <taxon>Ecdysozoa</taxon>
        <taxon>Nematoda</taxon>
        <taxon>Chromadorea</taxon>
        <taxon>Rhabditida</taxon>
        <taxon>Rhabditina</taxon>
        <taxon>Rhabditomorpha</taxon>
        <taxon>Rhabditoidea</taxon>
        <taxon>Rhabditidae</taxon>
        <taxon>Peloderinae</taxon>
        <taxon>Caenorhabditis</taxon>
    </lineage>
</organism>
<gene>
    <name evidence="2" type="ORF">CRE_04237</name>
</gene>
<keyword evidence="1" id="KW-0472">Membrane</keyword>
<evidence type="ECO:0008006" key="4">
    <source>
        <dbReference type="Google" id="ProtNLM"/>
    </source>
</evidence>
<accession>E3MYW5</accession>
<reference evidence="2" key="1">
    <citation type="submission" date="2007-07" db="EMBL/GenBank/DDBJ databases">
        <title>PCAP assembly of the Caenorhabditis remanei genome.</title>
        <authorList>
            <consortium name="The Caenorhabditis remanei Sequencing Consortium"/>
            <person name="Wilson R.K."/>
        </authorList>
    </citation>
    <scope>NUCLEOTIDE SEQUENCE [LARGE SCALE GENOMIC DNA]</scope>
    <source>
        <strain evidence="2">PB4641</strain>
    </source>
</reference>
<dbReference type="AlphaFoldDB" id="E3MYW5"/>
<keyword evidence="1" id="KW-0812">Transmembrane</keyword>
<sequence>MVTVTMVTVTLVIVTLVTVTMVIVTMVTVTLVTVTIVTVTLVIVTLVTVTYFRLLLSHASRKSAYIIRSLLPRNVFHLRLSLWHETKIVFDTKGTWNTVTNTVTNTKNYKYLLEQWKKVSELFIFCKIAPDFEYRAVAEFEIDDFHVDDGHWVYLEDFFNCRKFSLFNQSRRRDFRCAKPEVIKEFIRKWIESNYRLEYLEIFSDPVEMNFEGILSGLEYRPVESKVSHYQIVEIARRCDGKKATVKRGEYSLELKIIE</sequence>
<evidence type="ECO:0000313" key="3">
    <source>
        <dbReference type="Proteomes" id="UP000008281"/>
    </source>
</evidence>
<dbReference type="HOGENOM" id="CLU_1074578_0_0_1"/>